<dbReference type="Proteomes" id="UP000016932">
    <property type="component" value="Unassembled WGS sequence"/>
</dbReference>
<dbReference type="AlphaFoldDB" id="M3A5V4"/>
<dbReference type="EMBL" id="KB446561">
    <property type="protein sequence ID" value="EME80006.1"/>
    <property type="molecule type" value="Genomic_DNA"/>
</dbReference>
<dbReference type="GeneID" id="19335720"/>
<dbReference type="VEuPathDB" id="FungiDB:MYCFIDRAFT_198351"/>
<accession>M3A5V4</accession>
<protein>
    <submittedName>
        <fullName evidence="1">Uncharacterized protein</fullName>
    </submittedName>
</protein>
<gene>
    <name evidence="1" type="ORF">MYCFIDRAFT_198351</name>
</gene>
<evidence type="ECO:0000313" key="1">
    <source>
        <dbReference type="EMBL" id="EME80006.1"/>
    </source>
</evidence>
<evidence type="ECO:0000313" key="2">
    <source>
        <dbReference type="Proteomes" id="UP000016932"/>
    </source>
</evidence>
<keyword evidence="2" id="KW-1185">Reference proteome</keyword>
<name>M3A5V4_PSEFD</name>
<proteinExistence type="predicted"/>
<dbReference type="KEGG" id="pfj:MYCFIDRAFT_198351"/>
<reference evidence="1 2" key="1">
    <citation type="journal article" date="2012" name="PLoS Pathog.">
        <title>Diverse lifestyles and strategies of plant pathogenesis encoded in the genomes of eighteen Dothideomycetes fungi.</title>
        <authorList>
            <person name="Ohm R.A."/>
            <person name="Feau N."/>
            <person name="Henrissat B."/>
            <person name="Schoch C.L."/>
            <person name="Horwitz B.A."/>
            <person name="Barry K.W."/>
            <person name="Condon B.J."/>
            <person name="Copeland A.C."/>
            <person name="Dhillon B."/>
            <person name="Glaser F."/>
            <person name="Hesse C.N."/>
            <person name="Kosti I."/>
            <person name="LaButti K."/>
            <person name="Lindquist E.A."/>
            <person name="Lucas S."/>
            <person name="Salamov A.A."/>
            <person name="Bradshaw R.E."/>
            <person name="Ciuffetti L."/>
            <person name="Hamelin R.C."/>
            <person name="Kema G.H.J."/>
            <person name="Lawrence C."/>
            <person name="Scott J.A."/>
            <person name="Spatafora J.W."/>
            <person name="Turgeon B.G."/>
            <person name="de Wit P.J.G.M."/>
            <person name="Zhong S."/>
            <person name="Goodwin S.B."/>
            <person name="Grigoriev I.V."/>
        </authorList>
    </citation>
    <scope>NUCLEOTIDE SEQUENCE [LARGE SCALE GENOMIC DNA]</scope>
    <source>
        <strain evidence="1 2">CIRAD86</strain>
    </source>
</reference>
<dbReference type="HOGENOM" id="CLU_1644466_0_0_1"/>
<sequence length="161" mass="18605">MHQSICILQAISISMYRPQPPPMDADEVEAIFESIDKKIQQSTPSNIKVRTSDIPEDDTVLSILHLHLSSMSQDREKRLSDLISRINALRSKLDDKQQPEEQIRTDRSRLLSFKEFDDLSIEQRRIYLAHVPVKVIVDLDDEIEAKRNVLGKVERDLATKE</sequence>
<dbReference type="RefSeq" id="XP_007929084.1">
    <property type="nucleotide sequence ID" value="XM_007930893.1"/>
</dbReference>
<organism evidence="1 2">
    <name type="scientific">Pseudocercospora fijiensis (strain CIRAD86)</name>
    <name type="common">Black leaf streak disease fungus</name>
    <name type="synonym">Mycosphaerella fijiensis</name>
    <dbReference type="NCBI Taxonomy" id="383855"/>
    <lineage>
        <taxon>Eukaryota</taxon>
        <taxon>Fungi</taxon>
        <taxon>Dikarya</taxon>
        <taxon>Ascomycota</taxon>
        <taxon>Pezizomycotina</taxon>
        <taxon>Dothideomycetes</taxon>
        <taxon>Dothideomycetidae</taxon>
        <taxon>Mycosphaerellales</taxon>
        <taxon>Mycosphaerellaceae</taxon>
        <taxon>Pseudocercospora</taxon>
    </lineage>
</organism>
<dbReference type="OrthoDB" id="3649553at2759"/>